<evidence type="ECO:0000313" key="1">
    <source>
        <dbReference type="EMBL" id="KAL3667839.1"/>
    </source>
</evidence>
<gene>
    <name evidence="1" type="ORF">V7S43_007389</name>
</gene>
<keyword evidence="2" id="KW-1185">Reference proteome</keyword>
<sequence>MLSEFLRWDKGSIVNSLTLDINMSAESSLRAGVIMLAPRAWPRDEEVAMLLPMAAVRSFFSRRVYMPVVTRATDSSLLARNDA</sequence>
<dbReference type="AlphaFoldDB" id="A0ABD3FQF0"/>
<name>A0ABD3FQF0_9STRA</name>
<evidence type="ECO:0000313" key="2">
    <source>
        <dbReference type="Proteomes" id="UP001632037"/>
    </source>
</evidence>
<protein>
    <submittedName>
        <fullName evidence="1">Uncharacterized protein</fullName>
    </submittedName>
</protein>
<proteinExistence type="predicted"/>
<organism evidence="1 2">
    <name type="scientific">Phytophthora oleae</name>
    <dbReference type="NCBI Taxonomy" id="2107226"/>
    <lineage>
        <taxon>Eukaryota</taxon>
        <taxon>Sar</taxon>
        <taxon>Stramenopiles</taxon>
        <taxon>Oomycota</taxon>
        <taxon>Peronosporomycetes</taxon>
        <taxon>Peronosporales</taxon>
        <taxon>Peronosporaceae</taxon>
        <taxon>Phytophthora</taxon>
    </lineage>
</organism>
<comment type="caution">
    <text evidence="1">The sequence shown here is derived from an EMBL/GenBank/DDBJ whole genome shotgun (WGS) entry which is preliminary data.</text>
</comment>
<accession>A0ABD3FQF0</accession>
<dbReference type="Proteomes" id="UP001632037">
    <property type="component" value="Unassembled WGS sequence"/>
</dbReference>
<reference evidence="1 2" key="1">
    <citation type="submission" date="2024-09" db="EMBL/GenBank/DDBJ databases">
        <title>Genome sequencing and assembly of Phytophthora oleae, isolate VK10A, causative agent of rot of olive drupes.</title>
        <authorList>
            <person name="Conti Taguali S."/>
            <person name="Riolo M."/>
            <person name="La Spada F."/>
            <person name="Cacciola S.O."/>
            <person name="Dionisio G."/>
        </authorList>
    </citation>
    <scope>NUCLEOTIDE SEQUENCE [LARGE SCALE GENOMIC DNA]</scope>
    <source>
        <strain evidence="1 2">VK10A</strain>
    </source>
</reference>
<dbReference type="EMBL" id="JBIMZQ010000013">
    <property type="protein sequence ID" value="KAL3667839.1"/>
    <property type="molecule type" value="Genomic_DNA"/>
</dbReference>